<keyword evidence="5" id="KW-1185">Reference proteome</keyword>
<proteinExistence type="inferred from homology"/>
<gene>
    <name evidence="4" type="ORF">ACFQGO_36365</name>
</gene>
<organism evidence="4 5">
    <name type="scientific">Streptomyces heilongjiangensis</name>
    <dbReference type="NCBI Taxonomy" id="945052"/>
    <lineage>
        <taxon>Bacteria</taxon>
        <taxon>Bacillati</taxon>
        <taxon>Actinomycetota</taxon>
        <taxon>Actinomycetes</taxon>
        <taxon>Kitasatosporales</taxon>
        <taxon>Streptomycetaceae</taxon>
        <taxon>Streptomyces</taxon>
    </lineage>
</organism>
<evidence type="ECO:0000256" key="2">
    <source>
        <dbReference type="ARBA" id="ARBA00022801"/>
    </source>
</evidence>
<protein>
    <submittedName>
        <fullName evidence="4">Thioesterase II family protein</fullName>
    </submittedName>
</protein>
<comment type="similarity">
    <text evidence="1">Belongs to the thioesterase family.</text>
</comment>
<dbReference type="PANTHER" id="PTHR11487">
    <property type="entry name" value="THIOESTERASE"/>
    <property type="match status" value="1"/>
</dbReference>
<sequence>MTGTDTRNGVWIRQYRAAHPTAPQLVCLPHAGGSATFYHPVAAALTPRCEVLAVQYPGRQDRRSEKPLESIDELADQLFPVLQARARDSVALFGHSMGATVAFELARRLEGAGTSPRALFVSARPAPSRQRIGGTVHLLSDEQLVAELRTLDGTAEQVFNDEELVRMALPAVRGDYRAAETYRYRPGPKLRCPIHALIGDNDPMVTPVEARAWSEHTNGPFTLDTFAGGHFYLLEHRASVLDIIAEHLRTSSRTPGVKIPSGDPATVRD</sequence>
<dbReference type="SUPFAM" id="SSF53474">
    <property type="entry name" value="alpha/beta-Hydrolases"/>
    <property type="match status" value="1"/>
</dbReference>
<keyword evidence="2" id="KW-0378">Hydrolase</keyword>
<dbReference type="EMBL" id="JBHSNZ010000046">
    <property type="protein sequence ID" value="MFC5812923.1"/>
    <property type="molecule type" value="Genomic_DNA"/>
</dbReference>
<dbReference type="Gene3D" id="3.40.50.1820">
    <property type="entry name" value="alpha/beta hydrolase"/>
    <property type="match status" value="1"/>
</dbReference>
<dbReference type="SMART" id="SM00824">
    <property type="entry name" value="PKS_TE"/>
    <property type="match status" value="1"/>
</dbReference>
<evidence type="ECO:0000313" key="4">
    <source>
        <dbReference type="EMBL" id="MFC5812923.1"/>
    </source>
</evidence>
<dbReference type="RefSeq" id="WP_272172796.1">
    <property type="nucleotide sequence ID" value="NZ_JAQOSL010000066.1"/>
</dbReference>
<comment type="caution">
    <text evidence="4">The sequence shown here is derived from an EMBL/GenBank/DDBJ whole genome shotgun (WGS) entry which is preliminary data.</text>
</comment>
<dbReference type="InterPro" id="IPR029058">
    <property type="entry name" value="AB_hydrolase_fold"/>
</dbReference>
<accession>A0ABW1BI99</accession>
<evidence type="ECO:0000313" key="5">
    <source>
        <dbReference type="Proteomes" id="UP001596112"/>
    </source>
</evidence>
<evidence type="ECO:0000259" key="3">
    <source>
        <dbReference type="SMART" id="SM00824"/>
    </source>
</evidence>
<evidence type="ECO:0000256" key="1">
    <source>
        <dbReference type="ARBA" id="ARBA00007169"/>
    </source>
</evidence>
<dbReference type="InterPro" id="IPR001031">
    <property type="entry name" value="Thioesterase"/>
</dbReference>
<dbReference type="Pfam" id="PF00975">
    <property type="entry name" value="Thioesterase"/>
    <property type="match status" value="1"/>
</dbReference>
<reference evidence="5" key="1">
    <citation type="journal article" date="2019" name="Int. J. Syst. Evol. Microbiol.">
        <title>The Global Catalogue of Microorganisms (GCM) 10K type strain sequencing project: providing services to taxonomists for standard genome sequencing and annotation.</title>
        <authorList>
            <consortium name="The Broad Institute Genomics Platform"/>
            <consortium name="The Broad Institute Genome Sequencing Center for Infectious Disease"/>
            <person name="Wu L."/>
            <person name="Ma J."/>
        </authorList>
    </citation>
    <scope>NUCLEOTIDE SEQUENCE [LARGE SCALE GENOMIC DNA]</scope>
    <source>
        <strain evidence="5">JCM 9918</strain>
    </source>
</reference>
<dbReference type="Proteomes" id="UP001596112">
    <property type="component" value="Unassembled WGS sequence"/>
</dbReference>
<dbReference type="InterPro" id="IPR012223">
    <property type="entry name" value="TEII"/>
</dbReference>
<name>A0ABW1BI99_9ACTN</name>
<feature type="domain" description="Thioesterase TesA-like" evidence="3">
    <location>
        <begin position="26"/>
        <end position="248"/>
    </location>
</feature>
<dbReference type="PANTHER" id="PTHR11487:SF0">
    <property type="entry name" value="S-ACYL FATTY ACID SYNTHASE THIOESTERASE, MEDIUM CHAIN"/>
    <property type="match status" value="1"/>
</dbReference>
<dbReference type="InterPro" id="IPR020802">
    <property type="entry name" value="TesA-like"/>
</dbReference>